<keyword evidence="1" id="KW-0472">Membrane</keyword>
<dbReference type="GO" id="GO:0070160">
    <property type="term" value="C:tight junction"/>
    <property type="evidence" value="ECO:0007669"/>
    <property type="project" value="TreeGrafter"/>
</dbReference>
<feature type="signal peptide" evidence="2">
    <location>
        <begin position="1"/>
        <end position="23"/>
    </location>
</feature>
<organism evidence="4 5">
    <name type="scientific">Alosa alosa</name>
    <name type="common">allis shad</name>
    <dbReference type="NCBI Taxonomy" id="278164"/>
    <lineage>
        <taxon>Eukaryota</taxon>
        <taxon>Metazoa</taxon>
        <taxon>Chordata</taxon>
        <taxon>Craniata</taxon>
        <taxon>Vertebrata</taxon>
        <taxon>Euteleostomi</taxon>
        <taxon>Actinopterygii</taxon>
        <taxon>Neopterygii</taxon>
        <taxon>Teleostei</taxon>
        <taxon>Clupei</taxon>
        <taxon>Clupeiformes</taxon>
        <taxon>Clupeoidei</taxon>
        <taxon>Clupeidae</taxon>
        <taxon>Alosa</taxon>
    </lineage>
</organism>
<dbReference type="Pfam" id="PF13927">
    <property type="entry name" value="Ig_3"/>
    <property type="match status" value="2"/>
</dbReference>
<dbReference type="InterPro" id="IPR003598">
    <property type="entry name" value="Ig_sub2"/>
</dbReference>
<protein>
    <recommendedName>
        <fullName evidence="3">Ig-like domain-containing protein</fullName>
    </recommendedName>
</protein>
<gene>
    <name evidence="4" type="ORF">AALO_G00042930</name>
</gene>
<accession>A0AAV6HC20</accession>
<dbReference type="SMART" id="SM00408">
    <property type="entry name" value="IGc2"/>
    <property type="match status" value="2"/>
</dbReference>
<keyword evidence="1" id="KW-0812">Transmembrane</keyword>
<dbReference type="EMBL" id="JADWDJ010000003">
    <property type="protein sequence ID" value="KAG5283516.1"/>
    <property type="molecule type" value="Genomic_DNA"/>
</dbReference>
<keyword evidence="2" id="KW-0732">Signal</keyword>
<feature type="domain" description="Ig-like" evidence="3">
    <location>
        <begin position="129"/>
        <end position="229"/>
    </location>
</feature>
<evidence type="ECO:0000313" key="4">
    <source>
        <dbReference type="EMBL" id="KAG5283516.1"/>
    </source>
</evidence>
<dbReference type="InterPro" id="IPR042625">
    <property type="entry name" value="JAM2"/>
</dbReference>
<keyword evidence="1" id="KW-1133">Transmembrane helix</keyword>
<dbReference type="Proteomes" id="UP000823561">
    <property type="component" value="Chromosome 3"/>
</dbReference>
<dbReference type="SMART" id="SM00409">
    <property type="entry name" value="IG"/>
    <property type="match status" value="2"/>
</dbReference>
<evidence type="ECO:0000256" key="2">
    <source>
        <dbReference type="SAM" id="SignalP"/>
    </source>
</evidence>
<dbReference type="GO" id="GO:0007159">
    <property type="term" value="P:leukocyte cell-cell adhesion"/>
    <property type="evidence" value="ECO:0007669"/>
    <property type="project" value="TreeGrafter"/>
</dbReference>
<dbReference type="AlphaFoldDB" id="A0AAV6HC20"/>
<dbReference type="PANTHER" id="PTHR44663">
    <property type="entry name" value="JUNCTIONAL ADHESION MOLECULE B"/>
    <property type="match status" value="1"/>
</dbReference>
<evidence type="ECO:0000259" key="3">
    <source>
        <dbReference type="PROSITE" id="PS50835"/>
    </source>
</evidence>
<dbReference type="InterPro" id="IPR003599">
    <property type="entry name" value="Ig_sub"/>
</dbReference>
<dbReference type="PANTHER" id="PTHR44663:SF1">
    <property type="entry name" value="JUNCTIONAL ADHESION MOLECULE 2 PRECURSOR"/>
    <property type="match status" value="1"/>
</dbReference>
<name>A0AAV6HC20_9TELE</name>
<keyword evidence="5" id="KW-1185">Reference proteome</keyword>
<dbReference type="InterPro" id="IPR013783">
    <property type="entry name" value="Ig-like_fold"/>
</dbReference>
<evidence type="ECO:0000256" key="1">
    <source>
        <dbReference type="SAM" id="Phobius"/>
    </source>
</evidence>
<feature type="chain" id="PRO_5043798169" description="Ig-like domain-containing protein" evidence="2">
    <location>
        <begin position="24"/>
        <end position="296"/>
    </location>
</feature>
<sequence length="296" mass="32646">MDSTRLLAFPMLLALLHPSPTASVTVSTSKAKVVAHENSNAVLSCEFKTEKDPNPRIEWKKNGKGITFVYFEGNFKEPYAGRASIDGATVTLHSVTQKDTGVYRCEVTAKMDHVPLGEINVTLNVLVPPHTPSCEVPETVLSGSAVELHCKDKLSVPAATYSWYKDNKAMAAGHTLDSHYSLDTHSGTLKFKAVSKADAGHYRCESSNEVGPPKSCPGHKMEVKEFELSLPLLIAVGAGAFLLLVLCCLGACLCYRRGCCCRRRKPKENKQRRNQPNYSPPMQDPRFYKHTKSFMI</sequence>
<dbReference type="InterPro" id="IPR007110">
    <property type="entry name" value="Ig-like_dom"/>
</dbReference>
<dbReference type="SUPFAM" id="SSF48726">
    <property type="entry name" value="Immunoglobulin"/>
    <property type="match status" value="2"/>
</dbReference>
<comment type="caution">
    <text evidence="4">The sequence shown here is derived from an EMBL/GenBank/DDBJ whole genome shotgun (WGS) entry which is preliminary data.</text>
</comment>
<dbReference type="GO" id="GO:0005886">
    <property type="term" value="C:plasma membrane"/>
    <property type="evidence" value="ECO:0007669"/>
    <property type="project" value="TreeGrafter"/>
</dbReference>
<proteinExistence type="predicted"/>
<dbReference type="InterPro" id="IPR036179">
    <property type="entry name" value="Ig-like_dom_sf"/>
</dbReference>
<feature type="transmembrane region" description="Helical" evidence="1">
    <location>
        <begin position="230"/>
        <end position="255"/>
    </location>
</feature>
<dbReference type="InterPro" id="IPR013106">
    <property type="entry name" value="Ig_V-set"/>
</dbReference>
<dbReference type="SMART" id="SM00406">
    <property type="entry name" value="IGv"/>
    <property type="match status" value="2"/>
</dbReference>
<reference evidence="4" key="1">
    <citation type="submission" date="2020-10" db="EMBL/GenBank/DDBJ databases">
        <title>Chromosome-scale genome assembly of the Allis shad, Alosa alosa.</title>
        <authorList>
            <person name="Margot Z."/>
            <person name="Christophe K."/>
            <person name="Cabau C."/>
            <person name="Louis A."/>
            <person name="Berthelot C."/>
            <person name="Parey E."/>
            <person name="Roest Crollius H."/>
            <person name="Montfort J."/>
            <person name="Robinson-Rechavi M."/>
            <person name="Bucao C."/>
            <person name="Bouchez O."/>
            <person name="Gislard M."/>
            <person name="Lluch J."/>
            <person name="Milhes M."/>
            <person name="Lampietro C."/>
            <person name="Lopez Roques C."/>
            <person name="Donnadieu C."/>
            <person name="Braasch I."/>
            <person name="Desvignes T."/>
            <person name="Postlethwait J."/>
            <person name="Bobe J."/>
            <person name="Guiguen Y."/>
        </authorList>
    </citation>
    <scope>NUCLEOTIDE SEQUENCE</scope>
    <source>
        <strain evidence="4">M-15738</strain>
        <tissue evidence="4">Blood</tissue>
    </source>
</reference>
<feature type="domain" description="Ig-like" evidence="3">
    <location>
        <begin position="20"/>
        <end position="122"/>
    </location>
</feature>
<dbReference type="Gene3D" id="2.60.40.10">
    <property type="entry name" value="Immunoglobulins"/>
    <property type="match status" value="2"/>
</dbReference>
<dbReference type="PROSITE" id="PS50835">
    <property type="entry name" value="IG_LIKE"/>
    <property type="match status" value="2"/>
</dbReference>
<evidence type="ECO:0000313" key="5">
    <source>
        <dbReference type="Proteomes" id="UP000823561"/>
    </source>
</evidence>
<dbReference type="GO" id="GO:0009986">
    <property type="term" value="C:cell surface"/>
    <property type="evidence" value="ECO:0007669"/>
    <property type="project" value="TreeGrafter"/>
</dbReference>
<dbReference type="GO" id="GO:0098636">
    <property type="term" value="C:protein complex involved in cell adhesion"/>
    <property type="evidence" value="ECO:0007669"/>
    <property type="project" value="TreeGrafter"/>
</dbReference>